<dbReference type="FunFam" id="3.40.50.1820:FF:000075">
    <property type="entry name" value="Carboxypeptidase"/>
    <property type="match status" value="1"/>
</dbReference>
<sequence>MFSGKLYGDVPIKNGLVKIVSGKGESPHVSCACHVSLFSRGGIMELEKVFIFIVVINCCLYSSESKIEERGASGLEEWAYVTVRPQAHMFYWLYKHPHSTQVPLILWLQGGPGGSSAGFGNFEELGPLDVKLQPRNTTWLSVASLLFVDNPVGAGFSYVDSEDAYTTDVNMIAADMLTLLKNFFMDSQAGKDLQNVPFYIFCESYGGKMTAAISDVLYQAVKDNEVNCKFMGLALGDSWIHPFDSTSKWAPYLLTNSLIDENGYKEIQGGVEQLQQCISDGAWGNATGQWGNIQDLVVKYTGGVNFYNILKWGVPEQGFSHRYFTKTERLTHRMLDPLHSDPLTDLMNGPIRKKLKIIPDKVKWGAQSEMVFVKMTEDFMKPVVDIVDKLIQTTDLRVVVYSGQLDLIVGTPGTEQWVETLKIFPDFFAVKRSPMKDSKTDVVCAYKKTLKNFSFYWILSAGHMVPQDNGNCALDMVKQIIHSKL</sequence>
<dbReference type="GO" id="GO:0006508">
    <property type="term" value="P:proteolysis"/>
    <property type="evidence" value="ECO:0007669"/>
    <property type="project" value="UniProtKB-KW"/>
</dbReference>
<dbReference type="InterPro" id="IPR001563">
    <property type="entry name" value="Peptidase_S10"/>
</dbReference>
<keyword evidence="3" id="KW-0964">Secreted</keyword>
<dbReference type="EMBL" id="VSWD01000010">
    <property type="protein sequence ID" value="KAK3090480.1"/>
    <property type="molecule type" value="Genomic_DNA"/>
</dbReference>
<dbReference type="GO" id="GO:0004185">
    <property type="term" value="F:serine-type carboxypeptidase activity"/>
    <property type="evidence" value="ECO:0007669"/>
    <property type="project" value="InterPro"/>
</dbReference>
<dbReference type="InterPro" id="IPR029058">
    <property type="entry name" value="AB_hydrolase_fold"/>
</dbReference>
<evidence type="ECO:0000256" key="3">
    <source>
        <dbReference type="ARBA" id="ARBA00022525"/>
    </source>
</evidence>
<protein>
    <recommendedName>
        <fullName evidence="10">Retinoid-inducible serine carboxypeptidase</fullName>
    </recommendedName>
    <alternativeName>
        <fullName evidence="11">Serine carboxypeptidase 1</fullName>
    </alternativeName>
</protein>
<name>A0AA88XXV7_PINIB</name>
<evidence type="ECO:0000313" key="12">
    <source>
        <dbReference type="EMBL" id="KAK3090480.1"/>
    </source>
</evidence>
<keyword evidence="4" id="KW-0121">Carboxypeptidase</keyword>
<dbReference type="PANTHER" id="PTHR11802">
    <property type="entry name" value="SERINE PROTEASE FAMILY S10 SERINE CARBOXYPEPTIDASE"/>
    <property type="match status" value="1"/>
</dbReference>
<evidence type="ECO:0000256" key="2">
    <source>
        <dbReference type="ARBA" id="ARBA00009431"/>
    </source>
</evidence>
<evidence type="ECO:0000313" key="13">
    <source>
        <dbReference type="Proteomes" id="UP001186944"/>
    </source>
</evidence>
<dbReference type="Proteomes" id="UP001186944">
    <property type="component" value="Unassembled WGS sequence"/>
</dbReference>
<keyword evidence="5" id="KW-0645">Protease</keyword>
<gene>
    <name evidence="12" type="ORF">FSP39_012196</name>
</gene>
<proteinExistence type="inferred from homology"/>
<keyword evidence="8" id="KW-0325">Glycoprotein</keyword>
<comment type="function">
    <text evidence="9">May be involved in vascular wall and kidney homeostasis.</text>
</comment>
<evidence type="ECO:0000256" key="4">
    <source>
        <dbReference type="ARBA" id="ARBA00022645"/>
    </source>
</evidence>
<evidence type="ECO:0000256" key="11">
    <source>
        <dbReference type="ARBA" id="ARBA00077736"/>
    </source>
</evidence>
<evidence type="ECO:0000256" key="5">
    <source>
        <dbReference type="ARBA" id="ARBA00022670"/>
    </source>
</evidence>
<evidence type="ECO:0000256" key="7">
    <source>
        <dbReference type="ARBA" id="ARBA00022801"/>
    </source>
</evidence>
<dbReference type="Gene3D" id="3.40.50.1820">
    <property type="entry name" value="alpha/beta hydrolase"/>
    <property type="match status" value="1"/>
</dbReference>
<evidence type="ECO:0000256" key="8">
    <source>
        <dbReference type="ARBA" id="ARBA00023180"/>
    </source>
</evidence>
<evidence type="ECO:0000256" key="10">
    <source>
        <dbReference type="ARBA" id="ARBA00070242"/>
    </source>
</evidence>
<evidence type="ECO:0000256" key="6">
    <source>
        <dbReference type="ARBA" id="ARBA00022729"/>
    </source>
</evidence>
<comment type="caution">
    <text evidence="12">The sequence shown here is derived from an EMBL/GenBank/DDBJ whole genome shotgun (WGS) entry which is preliminary data.</text>
</comment>
<comment type="subcellular location">
    <subcellularLocation>
        <location evidence="1">Secreted</location>
    </subcellularLocation>
</comment>
<accession>A0AA88XXV7</accession>
<organism evidence="12 13">
    <name type="scientific">Pinctada imbricata</name>
    <name type="common">Atlantic pearl-oyster</name>
    <name type="synonym">Pinctada martensii</name>
    <dbReference type="NCBI Taxonomy" id="66713"/>
    <lineage>
        <taxon>Eukaryota</taxon>
        <taxon>Metazoa</taxon>
        <taxon>Spiralia</taxon>
        <taxon>Lophotrochozoa</taxon>
        <taxon>Mollusca</taxon>
        <taxon>Bivalvia</taxon>
        <taxon>Autobranchia</taxon>
        <taxon>Pteriomorphia</taxon>
        <taxon>Pterioida</taxon>
        <taxon>Pterioidea</taxon>
        <taxon>Pteriidae</taxon>
        <taxon>Pinctada</taxon>
    </lineage>
</organism>
<keyword evidence="13" id="KW-1185">Reference proteome</keyword>
<keyword evidence="6" id="KW-0732">Signal</keyword>
<evidence type="ECO:0000256" key="9">
    <source>
        <dbReference type="ARBA" id="ARBA00055847"/>
    </source>
</evidence>
<comment type="similarity">
    <text evidence="2">Belongs to the peptidase S10 family.</text>
</comment>
<evidence type="ECO:0000256" key="1">
    <source>
        <dbReference type="ARBA" id="ARBA00004613"/>
    </source>
</evidence>
<keyword evidence="7" id="KW-0378">Hydrolase</keyword>
<dbReference type="PRINTS" id="PR00724">
    <property type="entry name" value="CRBOXYPTASEC"/>
</dbReference>
<dbReference type="SUPFAM" id="SSF53474">
    <property type="entry name" value="alpha/beta-Hydrolases"/>
    <property type="match status" value="1"/>
</dbReference>
<dbReference type="AlphaFoldDB" id="A0AA88XXV7"/>
<dbReference type="GO" id="GO:0005576">
    <property type="term" value="C:extracellular region"/>
    <property type="evidence" value="ECO:0007669"/>
    <property type="project" value="UniProtKB-SubCell"/>
</dbReference>
<dbReference type="PANTHER" id="PTHR11802:SF3">
    <property type="entry name" value="RETINOID-INDUCIBLE SERINE CARBOXYPEPTIDASE"/>
    <property type="match status" value="1"/>
</dbReference>
<reference evidence="12" key="1">
    <citation type="submission" date="2019-08" db="EMBL/GenBank/DDBJ databases">
        <title>The improved chromosome-level genome for the pearl oyster Pinctada fucata martensii using PacBio sequencing and Hi-C.</title>
        <authorList>
            <person name="Zheng Z."/>
        </authorList>
    </citation>
    <scope>NUCLEOTIDE SEQUENCE</scope>
    <source>
        <strain evidence="12">ZZ-2019</strain>
        <tissue evidence="12">Adductor muscle</tissue>
    </source>
</reference>
<dbReference type="Pfam" id="PF00450">
    <property type="entry name" value="Peptidase_S10"/>
    <property type="match status" value="1"/>
</dbReference>